<dbReference type="InterPro" id="IPR036415">
    <property type="entry name" value="Lamin_tail_dom_sf"/>
</dbReference>
<sequence length="180" mass="18784">MRLNKSALLFAAVVAAAGLAGSPASASTSALDLPAGALTIVEVGTDAMGSDTWANRNREFVTFKVTGGAPVDVDGLVVQDNWSKNNTNPHTCNKYTVTGLPGQGSAAMLQPGETVTVFNGSRWGGNYKNGTEYRLYAKSDVDCGASGHFLNNDADSVWLTSGATQVASKSWDWNGGYTVN</sequence>
<organism evidence="2 3">
    <name type="scientific">Nonomuraea rubra</name>
    <dbReference type="NCBI Taxonomy" id="46180"/>
    <lineage>
        <taxon>Bacteria</taxon>
        <taxon>Bacillati</taxon>
        <taxon>Actinomycetota</taxon>
        <taxon>Actinomycetes</taxon>
        <taxon>Streptosporangiales</taxon>
        <taxon>Streptosporangiaceae</taxon>
        <taxon>Nonomuraea</taxon>
    </lineage>
</organism>
<dbReference type="AlphaFoldDB" id="A0A7X0U639"/>
<dbReference type="Proteomes" id="UP000565579">
    <property type="component" value="Unassembled WGS sequence"/>
</dbReference>
<accession>A0A7X0U639</accession>
<proteinExistence type="predicted"/>
<evidence type="ECO:0000313" key="3">
    <source>
        <dbReference type="Proteomes" id="UP000565579"/>
    </source>
</evidence>
<protein>
    <recommendedName>
        <fullName evidence="4">Lamin tail domain-containing protein</fullName>
    </recommendedName>
</protein>
<evidence type="ECO:0000313" key="2">
    <source>
        <dbReference type="EMBL" id="MBB6556125.1"/>
    </source>
</evidence>
<dbReference type="EMBL" id="JACHMI010000001">
    <property type="protein sequence ID" value="MBB6556125.1"/>
    <property type="molecule type" value="Genomic_DNA"/>
</dbReference>
<evidence type="ECO:0000256" key="1">
    <source>
        <dbReference type="SAM" id="SignalP"/>
    </source>
</evidence>
<keyword evidence="3" id="KW-1185">Reference proteome</keyword>
<feature type="chain" id="PRO_5031165745" description="Lamin tail domain-containing protein" evidence="1">
    <location>
        <begin position="27"/>
        <end position="180"/>
    </location>
</feature>
<dbReference type="SUPFAM" id="SSF74853">
    <property type="entry name" value="Lamin A/C globular tail domain"/>
    <property type="match status" value="1"/>
</dbReference>
<reference evidence="2 3" key="1">
    <citation type="submission" date="2020-08" db="EMBL/GenBank/DDBJ databases">
        <title>Sequencing the genomes of 1000 actinobacteria strains.</title>
        <authorList>
            <person name="Klenk H.-P."/>
        </authorList>
    </citation>
    <scope>NUCLEOTIDE SEQUENCE [LARGE SCALE GENOMIC DNA]</scope>
    <source>
        <strain evidence="2 3">DSM 43768</strain>
    </source>
</reference>
<feature type="signal peptide" evidence="1">
    <location>
        <begin position="1"/>
        <end position="26"/>
    </location>
</feature>
<evidence type="ECO:0008006" key="4">
    <source>
        <dbReference type="Google" id="ProtNLM"/>
    </source>
</evidence>
<dbReference type="RefSeq" id="WP_185110610.1">
    <property type="nucleotide sequence ID" value="NZ_BAAAXY010000150.1"/>
</dbReference>
<keyword evidence="1" id="KW-0732">Signal</keyword>
<gene>
    <name evidence="2" type="ORF">HD593_010920</name>
</gene>
<name>A0A7X0U639_9ACTN</name>
<comment type="caution">
    <text evidence="2">The sequence shown here is derived from an EMBL/GenBank/DDBJ whole genome shotgun (WGS) entry which is preliminary data.</text>
</comment>